<reference evidence="2 3" key="1">
    <citation type="submission" date="2024-01" db="EMBL/GenBank/DDBJ databases">
        <title>A draft genome for the cacao thread blight pathogen Marasmiellus scandens.</title>
        <authorList>
            <person name="Baruah I.K."/>
            <person name="Leung J."/>
            <person name="Bukari Y."/>
            <person name="Amoako-Attah I."/>
            <person name="Meinhardt L.W."/>
            <person name="Bailey B.A."/>
            <person name="Cohen S.P."/>
        </authorList>
    </citation>
    <scope>NUCLEOTIDE SEQUENCE [LARGE SCALE GENOMIC DNA]</scope>
    <source>
        <strain evidence="2 3">GH-19</strain>
    </source>
</reference>
<protein>
    <submittedName>
        <fullName evidence="2">Uncharacterized protein</fullName>
    </submittedName>
</protein>
<sequence>MHFNISLANSSRSPGVDASVADPRAALLELVVTVVIYLVSRVPQMVDFAKSLFSLPSDWPVRAFPVWNAYLETYRYTVLSISAVVFFGPILFALPLVVVQDLMVYLIFNLLSLFHGLVPVSSIVNYYSSTSNVIEVPLLPGFLRHMIGTLFRLLEWLSSVYNEATTRHMSLLIFRVLCAAVGVYVLVRIWLTGW</sequence>
<feature type="transmembrane region" description="Helical" evidence="1">
    <location>
        <begin position="106"/>
        <end position="127"/>
    </location>
</feature>
<proteinExistence type="predicted"/>
<evidence type="ECO:0000313" key="2">
    <source>
        <dbReference type="EMBL" id="KAK7462381.1"/>
    </source>
</evidence>
<evidence type="ECO:0000313" key="3">
    <source>
        <dbReference type="Proteomes" id="UP001498398"/>
    </source>
</evidence>
<gene>
    <name evidence="2" type="ORF">VKT23_007980</name>
</gene>
<feature type="transmembrane region" description="Helical" evidence="1">
    <location>
        <begin position="172"/>
        <end position="191"/>
    </location>
</feature>
<keyword evidence="1" id="KW-0812">Transmembrane</keyword>
<keyword evidence="1" id="KW-0472">Membrane</keyword>
<evidence type="ECO:0000256" key="1">
    <source>
        <dbReference type="SAM" id="Phobius"/>
    </source>
</evidence>
<name>A0ABR1JPE6_9AGAR</name>
<keyword evidence="1" id="KW-1133">Transmembrane helix</keyword>
<feature type="transmembrane region" description="Helical" evidence="1">
    <location>
        <begin position="76"/>
        <end position="99"/>
    </location>
</feature>
<dbReference type="EMBL" id="JBANRG010000011">
    <property type="protein sequence ID" value="KAK7462381.1"/>
    <property type="molecule type" value="Genomic_DNA"/>
</dbReference>
<comment type="caution">
    <text evidence="2">The sequence shown here is derived from an EMBL/GenBank/DDBJ whole genome shotgun (WGS) entry which is preliminary data.</text>
</comment>
<accession>A0ABR1JPE6</accession>
<organism evidence="2 3">
    <name type="scientific">Marasmiellus scandens</name>
    <dbReference type="NCBI Taxonomy" id="2682957"/>
    <lineage>
        <taxon>Eukaryota</taxon>
        <taxon>Fungi</taxon>
        <taxon>Dikarya</taxon>
        <taxon>Basidiomycota</taxon>
        <taxon>Agaricomycotina</taxon>
        <taxon>Agaricomycetes</taxon>
        <taxon>Agaricomycetidae</taxon>
        <taxon>Agaricales</taxon>
        <taxon>Marasmiineae</taxon>
        <taxon>Omphalotaceae</taxon>
        <taxon>Marasmiellus</taxon>
    </lineage>
</organism>
<keyword evidence="3" id="KW-1185">Reference proteome</keyword>
<dbReference type="Proteomes" id="UP001498398">
    <property type="component" value="Unassembled WGS sequence"/>
</dbReference>